<protein>
    <submittedName>
        <fullName evidence="1">Cellulose synthase</fullName>
    </submittedName>
</protein>
<dbReference type="EMBL" id="GGEC01052215">
    <property type="protein sequence ID" value="MBX32699.1"/>
    <property type="molecule type" value="Transcribed_RNA"/>
</dbReference>
<accession>A0A2P2MR54</accession>
<proteinExistence type="predicted"/>
<dbReference type="AlphaFoldDB" id="A0A2P2MR54"/>
<reference evidence="1" key="1">
    <citation type="submission" date="2018-02" db="EMBL/GenBank/DDBJ databases">
        <title>Rhizophora mucronata_Transcriptome.</title>
        <authorList>
            <person name="Meera S.P."/>
            <person name="Sreeshan A."/>
            <person name="Augustine A."/>
        </authorList>
    </citation>
    <scope>NUCLEOTIDE SEQUENCE</scope>
    <source>
        <tissue evidence="1">Leaf</tissue>
    </source>
</reference>
<name>A0A2P2MR54_RHIMU</name>
<sequence length="78" mass="9446">MIPYVITRPRSSILHRPTIFWDFLCRGNQSIYFNFELFILSLYKQCNMNKLASVIYMTYCLHNLFYKNELDQFTCTIC</sequence>
<organism evidence="1">
    <name type="scientific">Rhizophora mucronata</name>
    <name type="common">Asiatic mangrove</name>
    <dbReference type="NCBI Taxonomy" id="61149"/>
    <lineage>
        <taxon>Eukaryota</taxon>
        <taxon>Viridiplantae</taxon>
        <taxon>Streptophyta</taxon>
        <taxon>Embryophyta</taxon>
        <taxon>Tracheophyta</taxon>
        <taxon>Spermatophyta</taxon>
        <taxon>Magnoliopsida</taxon>
        <taxon>eudicotyledons</taxon>
        <taxon>Gunneridae</taxon>
        <taxon>Pentapetalae</taxon>
        <taxon>rosids</taxon>
        <taxon>fabids</taxon>
        <taxon>Malpighiales</taxon>
        <taxon>Rhizophoraceae</taxon>
        <taxon>Rhizophora</taxon>
    </lineage>
</organism>
<evidence type="ECO:0000313" key="1">
    <source>
        <dbReference type="EMBL" id="MBX32699.1"/>
    </source>
</evidence>